<dbReference type="Pfam" id="PF02467">
    <property type="entry name" value="Whib"/>
    <property type="match status" value="1"/>
</dbReference>
<evidence type="ECO:0000256" key="1">
    <source>
        <dbReference type="ARBA" id="ARBA00004496"/>
    </source>
</evidence>
<comment type="PTM">
    <text evidence="11">The Fe-S cluster can be nitrosylated by nitric oxide (NO).</text>
</comment>
<dbReference type="PROSITE" id="PS51674">
    <property type="entry name" value="4FE4S_WBL"/>
    <property type="match status" value="1"/>
</dbReference>
<organism evidence="13 14">
    <name type="scientific">Rhodococcus koreensis</name>
    <dbReference type="NCBI Taxonomy" id="99653"/>
    <lineage>
        <taxon>Bacteria</taxon>
        <taxon>Bacillati</taxon>
        <taxon>Actinomycetota</taxon>
        <taxon>Actinomycetes</taxon>
        <taxon>Mycobacteriales</taxon>
        <taxon>Nocardiaceae</taxon>
        <taxon>Rhodococcus</taxon>
    </lineage>
</organism>
<feature type="binding site" evidence="11">
    <location>
        <position position="48"/>
    </location>
    <ligand>
        <name>[4Fe-4S] cluster</name>
        <dbReference type="ChEBI" id="CHEBI:49883"/>
    </ligand>
</feature>
<evidence type="ECO:0000256" key="5">
    <source>
        <dbReference type="ARBA" id="ARBA00023004"/>
    </source>
</evidence>
<evidence type="ECO:0000313" key="13">
    <source>
        <dbReference type="EMBL" id="SEB80943.1"/>
    </source>
</evidence>
<dbReference type="AlphaFoldDB" id="A0A1H4MDC4"/>
<accession>A0A1H4MDC4</accession>
<dbReference type="Proteomes" id="UP000183561">
    <property type="component" value="Unassembled WGS sequence"/>
</dbReference>
<evidence type="ECO:0000256" key="6">
    <source>
        <dbReference type="ARBA" id="ARBA00023014"/>
    </source>
</evidence>
<dbReference type="GO" id="GO:0047134">
    <property type="term" value="F:protein-disulfide reductase [NAD(P)H] activity"/>
    <property type="evidence" value="ECO:0007669"/>
    <property type="project" value="TreeGrafter"/>
</dbReference>
<evidence type="ECO:0000313" key="14">
    <source>
        <dbReference type="Proteomes" id="UP000183561"/>
    </source>
</evidence>
<dbReference type="GO" id="GO:0035731">
    <property type="term" value="F:dinitrosyl-iron complex binding"/>
    <property type="evidence" value="ECO:0007669"/>
    <property type="project" value="UniProtKB-UniRule"/>
</dbReference>
<feature type="domain" description="4Fe-4S Wbl-type" evidence="12">
    <location>
        <begin position="17"/>
        <end position="81"/>
    </location>
</feature>
<evidence type="ECO:0000256" key="7">
    <source>
        <dbReference type="ARBA" id="ARBA00023015"/>
    </source>
</evidence>
<keyword evidence="14" id="KW-1185">Reference proteome</keyword>
<dbReference type="InterPro" id="IPR034768">
    <property type="entry name" value="4FE4S_WBL"/>
</dbReference>
<dbReference type="EMBL" id="FNSV01000005">
    <property type="protein sequence ID" value="SEB80943.1"/>
    <property type="molecule type" value="Genomic_DNA"/>
</dbReference>
<feature type="binding site" evidence="11">
    <location>
        <position position="57"/>
    </location>
    <ligand>
        <name>[4Fe-4S] cluster</name>
        <dbReference type="ChEBI" id="CHEBI:49883"/>
    </ligand>
</feature>
<evidence type="ECO:0000256" key="3">
    <source>
        <dbReference type="ARBA" id="ARBA00022485"/>
    </source>
</evidence>
<gene>
    <name evidence="11" type="primary">whiB</name>
    <name evidence="13" type="ORF">SAMN04490239_1752</name>
</gene>
<comment type="subcellular location">
    <subcellularLocation>
        <location evidence="1 11">Cytoplasm</location>
    </subcellularLocation>
</comment>
<sequence>MSGEADQGNAEWQQFSACRGSNTELFYPRDGEAQHVRLRRERTAKQLCDACPVARHCADYALMSKERHGIWGGMTAQERRNHERRARFAVARNSRPVSL</sequence>
<evidence type="ECO:0000256" key="8">
    <source>
        <dbReference type="ARBA" id="ARBA00023125"/>
    </source>
</evidence>
<comment type="function">
    <text evidence="11">Acts as a transcriptional regulator. Probably redox-responsive. The apo- but not holo-form probably binds DNA.</text>
</comment>
<reference evidence="14" key="1">
    <citation type="submission" date="2016-10" db="EMBL/GenBank/DDBJ databases">
        <authorList>
            <person name="Varghese N."/>
            <person name="Submissions S."/>
        </authorList>
    </citation>
    <scope>NUCLEOTIDE SEQUENCE [LARGE SCALE GENOMIC DNA]</scope>
    <source>
        <strain evidence="14">DSM 44498</strain>
    </source>
</reference>
<keyword evidence="9 11" id="KW-1015">Disulfide bond</keyword>
<dbReference type="GO" id="GO:0045892">
    <property type="term" value="P:negative regulation of DNA-templated transcription"/>
    <property type="evidence" value="ECO:0007669"/>
    <property type="project" value="TreeGrafter"/>
</dbReference>
<dbReference type="GO" id="GO:0045454">
    <property type="term" value="P:cell redox homeostasis"/>
    <property type="evidence" value="ECO:0007669"/>
    <property type="project" value="TreeGrafter"/>
</dbReference>
<comment type="PTM">
    <text evidence="11">Upon Fe-S cluster removal intramolecular disulfide bonds are formed.</text>
</comment>
<keyword evidence="11" id="KW-0963">Cytoplasm</keyword>
<protein>
    <recommendedName>
        <fullName evidence="11">Transcriptional regulator WhiB</fullName>
    </recommendedName>
</protein>
<evidence type="ECO:0000256" key="10">
    <source>
        <dbReference type="ARBA" id="ARBA00023163"/>
    </source>
</evidence>
<feature type="binding site" evidence="11">
    <location>
        <position position="18"/>
    </location>
    <ligand>
        <name>[4Fe-4S] cluster</name>
        <dbReference type="ChEBI" id="CHEBI:49883"/>
    </ligand>
</feature>
<evidence type="ECO:0000256" key="2">
    <source>
        <dbReference type="ARBA" id="ARBA00006597"/>
    </source>
</evidence>
<keyword evidence="6 11" id="KW-0411">Iron-sulfur</keyword>
<dbReference type="GO" id="GO:0005737">
    <property type="term" value="C:cytoplasm"/>
    <property type="evidence" value="ECO:0007669"/>
    <property type="project" value="UniProtKB-SubCell"/>
</dbReference>
<evidence type="ECO:0000259" key="12">
    <source>
        <dbReference type="PROSITE" id="PS51674"/>
    </source>
</evidence>
<dbReference type="PANTHER" id="PTHR38839">
    <property type="entry name" value="TRANSCRIPTIONAL REGULATOR WHID-RELATED"/>
    <property type="match status" value="1"/>
</dbReference>
<keyword evidence="4 11" id="KW-0479">Metal-binding</keyword>
<dbReference type="InterPro" id="IPR003482">
    <property type="entry name" value="Whib"/>
</dbReference>
<comment type="cofactor">
    <cofactor evidence="11">
        <name>[4Fe-4S] cluster</name>
        <dbReference type="ChEBI" id="CHEBI:49883"/>
    </cofactor>
    <text evidence="11">Binds 1 [4Fe-4S] cluster per subunit. Following nitrosylation of the [4Fe-4S] cluster binds 1 [4Fe-8(NO)] cluster per subunit.</text>
</comment>
<name>A0A1H4MDC4_9NOCA</name>
<proteinExistence type="inferred from homology"/>
<evidence type="ECO:0000256" key="4">
    <source>
        <dbReference type="ARBA" id="ARBA00022723"/>
    </source>
</evidence>
<keyword evidence="7 11" id="KW-0805">Transcription regulation</keyword>
<evidence type="ECO:0000256" key="11">
    <source>
        <dbReference type="HAMAP-Rule" id="MF_01479"/>
    </source>
</evidence>
<keyword evidence="5 11" id="KW-0408">Iron</keyword>
<dbReference type="GO" id="GO:0003677">
    <property type="term" value="F:DNA binding"/>
    <property type="evidence" value="ECO:0007669"/>
    <property type="project" value="UniProtKB-UniRule"/>
</dbReference>
<dbReference type="GO" id="GO:0046872">
    <property type="term" value="F:metal ion binding"/>
    <property type="evidence" value="ECO:0007669"/>
    <property type="project" value="UniProtKB-KW"/>
</dbReference>
<dbReference type="HAMAP" id="MF_01479">
    <property type="entry name" value="WhiB"/>
    <property type="match status" value="1"/>
</dbReference>
<dbReference type="RefSeq" id="WP_072948719.1">
    <property type="nucleotide sequence ID" value="NZ_CP070609.1"/>
</dbReference>
<keyword evidence="10 11" id="KW-0804">Transcription</keyword>
<dbReference type="GO" id="GO:0051539">
    <property type="term" value="F:4 iron, 4 sulfur cluster binding"/>
    <property type="evidence" value="ECO:0007669"/>
    <property type="project" value="UniProtKB-UniRule"/>
</dbReference>
<keyword evidence="3 11" id="KW-0004">4Fe-4S</keyword>
<evidence type="ECO:0000256" key="9">
    <source>
        <dbReference type="ARBA" id="ARBA00023157"/>
    </source>
</evidence>
<feature type="binding site" evidence="11">
    <location>
        <position position="51"/>
    </location>
    <ligand>
        <name>[4Fe-4S] cluster</name>
        <dbReference type="ChEBI" id="CHEBI:49883"/>
    </ligand>
</feature>
<keyword evidence="8 11" id="KW-0238">DNA-binding</keyword>
<comment type="similarity">
    <text evidence="2 11">Belongs to the WhiB family.</text>
</comment>